<name>A0A9P9E195_9PLEO</name>
<keyword evidence="2" id="KW-0719">Serine esterase</keyword>
<dbReference type="PANTHER" id="PTHR33938">
    <property type="entry name" value="FERULOYL ESTERASE B-RELATED"/>
    <property type="match status" value="1"/>
</dbReference>
<dbReference type="GO" id="GO:0046872">
    <property type="term" value="F:metal ion binding"/>
    <property type="evidence" value="ECO:0007669"/>
    <property type="project" value="UniProtKB-KW"/>
</dbReference>
<dbReference type="EC" id="3.1.1.-" evidence="8"/>
<gene>
    <name evidence="9" type="ORF">B0J11DRAFT_280392</name>
</gene>
<evidence type="ECO:0000256" key="1">
    <source>
        <dbReference type="ARBA" id="ARBA00006249"/>
    </source>
</evidence>
<keyword evidence="5 8" id="KW-0378">Hydrolase</keyword>
<organism evidence="9 10">
    <name type="scientific">Dendryphion nanum</name>
    <dbReference type="NCBI Taxonomy" id="256645"/>
    <lineage>
        <taxon>Eukaryota</taxon>
        <taxon>Fungi</taxon>
        <taxon>Dikarya</taxon>
        <taxon>Ascomycota</taxon>
        <taxon>Pezizomycotina</taxon>
        <taxon>Dothideomycetes</taxon>
        <taxon>Pleosporomycetidae</taxon>
        <taxon>Pleosporales</taxon>
        <taxon>Torulaceae</taxon>
        <taxon>Dendryphion</taxon>
    </lineage>
</organism>
<dbReference type="SUPFAM" id="SSF53474">
    <property type="entry name" value="alpha/beta-Hydrolases"/>
    <property type="match status" value="1"/>
</dbReference>
<accession>A0A9P9E195</accession>
<evidence type="ECO:0000313" key="9">
    <source>
        <dbReference type="EMBL" id="KAH7128819.1"/>
    </source>
</evidence>
<evidence type="ECO:0000256" key="4">
    <source>
        <dbReference type="ARBA" id="ARBA00022729"/>
    </source>
</evidence>
<evidence type="ECO:0000256" key="5">
    <source>
        <dbReference type="ARBA" id="ARBA00022801"/>
    </source>
</evidence>
<dbReference type="InterPro" id="IPR029058">
    <property type="entry name" value="AB_hydrolase_fold"/>
</dbReference>
<keyword evidence="10" id="KW-1185">Reference proteome</keyword>
<dbReference type="GO" id="GO:0030600">
    <property type="term" value="F:feruloyl esterase activity"/>
    <property type="evidence" value="ECO:0007669"/>
    <property type="project" value="UniProtKB-ARBA"/>
</dbReference>
<evidence type="ECO:0000313" key="10">
    <source>
        <dbReference type="Proteomes" id="UP000700596"/>
    </source>
</evidence>
<evidence type="ECO:0000256" key="7">
    <source>
        <dbReference type="ARBA" id="ARBA00023157"/>
    </source>
</evidence>
<reference evidence="9" key="1">
    <citation type="journal article" date="2021" name="Nat. Commun.">
        <title>Genetic determinants of endophytism in the Arabidopsis root mycobiome.</title>
        <authorList>
            <person name="Mesny F."/>
            <person name="Miyauchi S."/>
            <person name="Thiergart T."/>
            <person name="Pickel B."/>
            <person name="Atanasova L."/>
            <person name="Karlsson M."/>
            <person name="Huettel B."/>
            <person name="Barry K.W."/>
            <person name="Haridas S."/>
            <person name="Chen C."/>
            <person name="Bauer D."/>
            <person name="Andreopoulos W."/>
            <person name="Pangilinan J."/>
            <person name="LaButti K."/>
            <person name="Riley R."/>
            <person name="Lipzen A."/>
            <person name="Clum A."/>
            <person name="Drula E."/>
            <person name="Henrissat B."/>
            <person name="Kohler A."/>
            <person name="Grigoriev I.V."/>
            <person name="Martin F.M."/>
            <person name="Hacquard S."/>
        </authorList>
    </citation>
    <scope>NUCLEOTIDE SEQUENCE</scope>
    <source>
        <strain evidence="9">MPI-CAGE-CH-0243</strain>
    </source>
</reference>
<dbReference type="AlphaFoldDB" id="A0A9P9E195"/>
<comment type="similarity">
    <text evidence="1 8">Belongs to the tannase family.</text>
</comment>
<dbReference type="Pfam" id="PF07519">
    <property type="entry name" value="Tannase"/>
    <property type="match status" value="1"/>
</dbReference>
<keyword evidence="4" id="KW-0732">Signal</keyword>
<evidence type="ECO:0000256" key="6">
    <source>
        <dbReference type="ARBA" id="ARBA00022837"/>
    </source>
</evidence>
<dbReference type="OrthoDB" id="3039123at2759"/>
<evidence type="ECO:0000256" key="3">
    <source>
        <dbReference type="ARBA" id="ARBA00022723"/>
    </source>
</evidence>
<protein>
    <recommendedName>
        <fullName evidence="8">Carboxylic ester hydrolase</fullName>
        <ecNumber evidence="8">3.1.1.-</ecNumber>
    </recommendedName>
</protein>
<comment type="caution">
    <text evidence="9">The sequence shown here is derived from an EMBL/GenBank/DDBJ whole genome shotgun (WGS) entry which is preliminary data.</text>
</comment>
<sequence length="518" mass="55946">MANSSLLLNCEPSAIPLPTVFGAEFLSVKASLTRNYTAIAPAVANPNHWDISGENISFCNVTITHTHPGQNDLLTTQIWLPISPPWNKRLKTVGGGGWIAGLGVEVVPQTNGAIAEGYAVVTTNAGVPDVLGDWALTSQGNVNLNALQNFAHVGLKDATLAAKSVVNSFFGQPPKFSYFSGCSQGGRQGYAFAQRYPDIFDGIAAAAPGLNYPNFFTSALYPQQVMHELKYYPHPCELDAIRDAAIKSCDGKDGLVDGIISHPNSCKFDPFSLVDKPLNCSTSTTPGGPKSISKAGAAVADAAWNGSKGAKGEFLWYSPGIQAPLTGPATIVGTTCTPDGKCDALPLPVFTEWVKYFLLKDKNANYGSNYTRREFERLYDQAVREYRSIIGTDWPDLKDFREAGGKLITYHGTADSVIPYQGTRHYFDAVKALDRNVHDFYRLFEAPGLGHCGFDIGGYPGGTFNALVRWVEEGVAPELLEARSAVTNKTSILCPYPKIAQFKGKQGSEYGAKDFVCR</sequence>
<keyword evidence="7" id="KW-1015">Disulfide bond</keyword>
<evidence type="ECO:0000256" key="2">
    <source>
        <dbReference type="ARBA" id="ARBA00022487"/>
    </source>
</evidence>
<dbReference type="PANTHER" id="PTHR33938:SF13">
    <property type="entry name" value="CARBOXYLIC ESTER HYDROLASE"/>
    <property type="match status" value="1"/>
</dbReference>
<dbReference type="EMBL" id="JAGMWT010000005">
    <property type="protein sequence ID" value="KAH7128819.1"/>
    <property type="molecule type" value="Genomic_DNA"/>
</dbReference>
<keyword evidence="3" id="KW-0479">Metal-binding</keyword>
<proteinExistence type="inferred from homology"/>
<evidence type="ECO:0000256" key="8">
    <source>
        <dbReference type="RuleBase" id="RU361238"/>
    </source>
</evidence>
<dbReference type="Gene3D" id="3.40.50.1820">
    <property type="entry name" value="alpha/beta hydrolase"/>
    <property type="match status" value="1"/>
</dbReference>
<dbReference type="InterPro" id="IPR011118">
    <property type="entry name" value="Tannase/feruloyl_esterase"/>
</dbReference>
<keyword evidence="6" id="KW-0106">Calcium</keyword>
<dbReference type="Proteomes" id="UP000700596">
    <property type="component" value="Unassembled WGS sequence"/>
</dbReference>